<evidence type="ECO:0000256" key="6">
    <source>
        <dbReference type="ARBA" id="ARBA00023098"/>
    </source>
</evidence>
<evidence type="ECO:0000256" key="5">
    <source>
        <dbReference type="ARBA" id="ARBA00022679"/>
    </source>
</evidence>
<keyword evidence="2" id="KW-0444">Lipid biosynthesis</keyword>
<evidence type="ECO:0000256" key="7">
    <source>
        <dbReference type="ARBA" id="ARBA00048975"/>
    </source>
</evidence>
<reference evidence="8" key="1">
    <citation type="submission" date="2021-01" db="EMBL/GenBank/DDBJ databases">
        <authorList>
            <person name="Corre E."/>
            <person name="Pelletier E."/>
            <person name="Niang G."/>
            <person name="Scheremetjew M."/>
            <person name="Finn R."/>
            <person name="Kale V."/>
            <person name="Holt S."/>
            <person name="Cochrane G."/>
            <person name="Meng A."/>
            <person name="Brown T."/>
            <person name="Cohen L."/>
        </authorList>
    </citation>
    <scope>NUCLEOTIDE SEQUENCE</scope>
    <source>
        <strain evidence="8">CCMP 2712</strain>
    </source>
</reference>
<comment type="catalytic activity">
    <reaction evidence="7">
        <text>a lipid X + a UDP-2-N,3-O-bis[(3R)-3-hydroxyacyl]-alpha-D-glucosamine = a lipid A disaccharide + UDP + H(+)</text>
        <dbReference type="Rhea" id="RHEA:67828"/>
        <dbReference type="ChEBI" id="CHEBI:15378"/>
        <dbReference type="ChEBI" id="CHEBI:58223"/>
        <dbReference type="ChEBI" id="CHEBI:137748"/>
        <dbReference type="ChEBI" id="CHEBI:176338"/>
        <dbReference type="ChEBI" id="CHEBI:176343"/>
        <dbReference type="EC" id="2.4.1.182"/>
    </reaction>
</comment>
<keyword evidence="3" id="KW-0441">Lipid A biosynthesis</keyword>
<evidence type="ECO:0000256" key="2">
    <source>
        <dbReference type="ARBA" id="ARBA00022516"/>
    </source>
</evidence>
<organism evidence="8">
    <name type="scientific">Guillardia theta</name>
    <name type="common">Cryptophyte</name>
    <name type="synonym">Cryptomonas phi</name>
    <dbReference type="NCBI Taxonomy" id="55529"/>
    <lineage>
        <taxon>Eukaryota</taxon>
        <taxon>Cryptophyceae</taxon>
        <taxon>Pyrenomonadales</taxon>
        <taxon>Geminigeraceae</taxon>
        <taxon>Guillardia</taxon>
    </lineage>
</organism>
<accession>A0A7S4KM76</accession>
<dbReference type="AlphaFoldDB" id="A0A7S4KM76"/>
<dbReference type="GO" id="GO:0005543">
    <property type="term" value="F:phospholipid binding"/>
    <property type="evidence" value="ECO:0007669"/>
    <property type="project" value="TreeGrafter"/>
</dbReference>
<dbReference type="Pfam" id="PF02684">
    <property type="entry name" value="LpxB"/>
    <property type="match status" value="1"/>
</dbReference>
<dbReference type="GO" id="GO:0009245">
    <property type="term" value="P:lipid A biosynthetic process"/>
    <property type="evidence" value="ECO:0007669"/>
    <property type="project" value="UniProtKB-KW"/>
</dbReference>
<dbReference type="PANTHER" id="PTHR30372:SF4">
    <property type="entry name" value="LIPID-A-DISACCHARIDE SYNTHASE, MITOCHONDRIAL-RELATED"/>
    <property type="match status" value="1"/>
</dbReference>
<dbReference type="NCBIfam" id="TIGR00215">
    <property type="entry name" value="lpxB"/>
    <property type="match status" value="1"/>
</dbReference>
<dbReference type="GO" id="GO:0016020">
    <property type="term" value="C:membrane"/>
    <property type="evidence" value="ECO:0007669"/>
    <property type="project" value="GOC"/>
</dbReference>
<dbReference type="InterPro" id="IPR003835">
    <property type="entry name" value="Glyco_trans_19"/>
</dbReference>
<evidence type="ECO:0000256" key="1">
    <source>
        <dbReference type="ARBA" id="ARBA00012687"/>
    </source>
</evidence>
<evidence type="ECO:0000313" key="8">
    <source>
        <dbReference type="EMBL" id="CAE2299316.1"/>
    </source>
</evidence>
<name>A0A7S4KM76_GUITH</name>
<dbReference type="SUPFAM" id="SSF53756">
    <property type="entry name" value="UDP-Glycosyltransferase/glycogen phosphorylase"/>
    <property type="match status" value="1"/>
</dbReference>
<dbReference type="EMBL" id="HBKN01019053">
    <property type="protein sequence ID" value="CAE2299316.1"/>
    <property type="molecule type" value="Transcribed_RNA"/>
</dbReference>
<gene>
    <name evidence="8" type="ORF">GTHE00462_LOCUS15042</name>
</gene>
<dbReference type="EC" id="2.4.1.182" evidence="1"/>
<dbReference type="PANTHER" id="PTHR30372">
    <property type="entry name" value="LIPID-A-DISACCHARIDE SYNTHASE"/>
    <property type="match status" value="1"/>
</dbReference>
<evidence type="ECO:0000256" key="4">
    <source>
        <dbReference type="ARBA" id="ARBA00022676"/>
    </source>
</evidence>
<proteinExistence type="predicted"/>
<sequence>MLSSKITSSVCIFRRFHVAVMQRRNLHFFFVAGEPSGDVLGASLIRSLRSKHPAPLKVTGIGGPNMEREGLVKTADMDQLAVMGFLEVLPHVPRLYSLLRRTIKCIRESEPDFVVTVDSKGFNFRLIKALRREPRGSKTKIVHYVAPSMWAIKGEQREKKMFLSRNLDLLLVLFPFEQQYFSSFLRTVCTGPPVFELAAIRRRAMQAPVESTSSSLPPSKQQISDPVLLLLPGSRVQEVRQHLPILLEVVRSMGSKHCLQFRILTILSMKELVDNLVESRGLKESIQVITLLDVEKRIEHMRGCSAAVAVSGTVTLELAAADVPSVVIYRSNMFTQFLAKRLAAVEFISLPNLLLGQRLLPELLFGACNQDDIEHEACKLLFDKAERKCVLAGYSRVMKIACPRTTATCTNEEKFPEEQSPSMIAATAILQLQNESSTT</sequence>
<keyword evidence="6" id="KW-0443">Lipid metabolism</keyword>
<keyword evidence="4" id="KW-0328">Glycosyltransferase</keyword>
<keyword evidence="5" id="KW-0808">Transferase</keyword>
<dbReference type="GO" id="GO:0008915">
    <property type="term" value="F:lipid-A-disaccharide synthase activity"/>
    <property type="evidence" value="ECO:0007669"/>
    <property type="project" value="UniProtKB-EC"/>
</dbReference>
<protein>
    <recommendedName>
        <fullName evidence="1">lipid-A-disaccharide synthase</fullName>
        <ecNumber evidence="1">2.4.1.182</ecNumber>
    </recommendedName>
</protein>
<evidence type="ECO:0000256" key="3">
    <source>
        <dbReference type="ARBA" id="ARBA00022556"/>
    </source>
</evidence>